<evidence type="ECO:0000313" key="5">
    <source>
        <dbReference type="Proteomes" id="UP000295345"/>
    </source>
</evidence>
<dbReference type="InterPro" id="IPR036117">
    <property type="entry name" value="DhaL_dom_sf"/>
</dbReference>
<evidence type="ECO:0000256" key="2">
    <source>
        <dbReference type="ARBA" id="ARBA00022777"/>
    </source>
</evidence>
<organism evidence="4 5">
    <name type="scientific">Streptomyces hainanensis</name>
    <dbReference type="NCBI Taxonomy" id="402648"/>
    <lineage>
        <taxon>Bacteria</taxon>
        <taxon>Bacillati</taxon>
        <taxon>Actinomycetota</taxon>
        <taxon>Actinomycetes</taxon>
        <taxon>Kitasatosporales</taxon>
        <taxon>Streptomycetaceae</taxon>
        <taxon>Streptomyces</taxon>
    </lineage>
</organism>
<evidence type="ECO:0000256" key="1">
    <source>
        <dbReference type="ARBA" id="ARBA00022679"/>
    </source>
</evidence>
<keyword evidence="5" id="KW-1185">Reference proteome</keyword>
<dbReference type="InterPro" id="IPR004007">
    <property type="entry name" value="DhaL_dom"/>
</dbReference>
<dbReference type="PANTHER" id="PTHR28629:SF4">
    <property type="entry name" value="TRIOKINASE_FMN CYCLASE"/>
    <property type="match status" value="1"/>
</dbReference>
<dbReference type="InterPro" id="IPR050861">
    <property type="entry name" value="Dihydroxyacetone_Kinase"/>
</dbReference>
<keyword evidence="1" id="KW-0808">Transferase</keyword>
<evidence type="ECO:0000259" key="3">
    <source>
        <dbReference type="PROSITE" id="PS51480"/>
    </source>
</evidence>
<dbReference type="NCBIfam" id="TIGR02365">
    <property type="entry name" value="dha_L_ycgS"/>
    <property type="match status" value="1"/>
</dbReference>
<feature type="domain" description="DhaL" evidence="3">
    <location>
        <begin position="4"/>
        <end position="200"/>
    </location>
</feature>
<dbReference type="Pfam" id="PF02734">
    <property type="entry name" value="Dak2"/>
    <property type="match status" value="1"/>
</dbReference>
<dbReference type="SUPFAM" id="SSF101473">
    <property type="entry name" value="DhaL-like"/>
    <property type="match status" value="1"/>
</dbReference>
<protein>
    <submittedName>
        <fullName evidence="4">Dihydroxyacetone kinase subunit L</fullName>
    </submittedName>
</protein>
<keyword evidence="2 4" id="KW-0418">Kinase</keyword>
<dbReference type="SMART" id="SM01120">
    <property type="entry name" value="Dak2"/>
    <property type="match status" value="1"/>
</dbReference>
<dbReference type="PROSITE" id="PS51480">
    <property type="entry name" value="DHAL"/>
    <property type="match status" value="1"/>
</dbReference>
<dbReference type="Proteomes" id="UP000295345">
    <property type="component" value="Unassembled WGS sequence"/>
</dbReference>
<dbReference type="FunFam" id="1.25.40.340:FF:000002">
    <property type="entry name" value="Dihydroxyacetone kinase, L subunit"/>
    <property type="match status" value="1"/>
</dbReference>
<dbReference type="EMBL" id="SMKI01000557">
    <property type="protein sequence ID" value="TDC63451.1"/>
    <property type="molecule type" value="Genomic_DNA"/>
</dbReference>
<dbReference type="RefSeq" id="WP_132821728.1">
    <property type="nucleotide sequence ID" value="NZ_SMKI01000557.1"/>
</dbReference>
<dbReference type="PANTHER" id="PTHR28629">
    <property type="entry name" value="TRIOKINASE/FMN CYCLASE"/>
    <property type="match status" value="1"/>
</dbReference>
<dbReference type="GO" id="GO:0005829">
    <property type="term" value="C:cytosol"/>
    <property type="evidence" value="ECO:0007669"/>
    <property type="project" value="TreeGrafter"/>
</dbReference>
<name>A0A4R4SIT6_9ACTN</name>
<dbReference type="GO" id="GO:0019563">
    <property type="term" value="P:glycerol catabolic process"/>
    <property type="evidence" value="ECO:0007669"/>
    <property type="project" value="TreeGrafter"/>
</dbReference>
<dbReference type="GO" id="GO:0004371">
    <property type="term" value="F:glycerone kinase activity"/>
    <property type="evidence" value="ECO:0007669"/>
    <property type="project" value="InterPro"/>
</dbReference>
<reference evidence="4 5" key="1">
    <citation type="submission" date="2019-03" db="EMBL/GenBank/DDBJ databases">
        <title>Draft genome sequences of novel Actinobacteria.</title>
        <authorList>
            <person name="Sahin N."/>
            <person name="Ay H."/>
            <person name="Saygin H."/>
        </authorList>
    </citation>
    <scope>NUCLEOTIDE SEQUENCE [LARGE SCALE GENOMIC DNA]</scope>
    <source>
        <strain evidence="4 5">DSM 41900</strain>
    </source>
</reference>
<proteinExistence type="predicted"/>
<dbReference type="OrthoDB" id="9800291at2"/>
<dbReference type="AlphaFoldDB" id="A0A4R4SIT6"/>
<dbReference type="Gene3D" id="1.25.40.340">
    <property type="match status" value="1"/>
</dbReference>
<evidence type="ECO:0000313" key="4">
    <source>
        <dbReference type="EMBL" id="TDC63451.1"/>
    </source>
</evidence>
<dbReference type="InterPro" id="IPR012737">
    <property type="entry name" value="DhaK_L_YcgS"/>
</dbReference>
<gene>
    <name evidence="4" type="primary">dhaL</name>
    <name evidence="4" type="ORF">E1283_32340</name>
</gene>
<sequence length="209" mass="21071">MDTDLALSWVRSFAAAVAEHEERLTQLDSAIGDADHGANLRRGFSAVLAVLDERPPTSAPELLTVTGDTLVPGVGGAAGPLYGSAFRALGRALARPETGLATALAEALDAVRTLGAAAVGDKTMIDAFAPAVEAFARRSDAGDDLAAAASAAAEAAERGALATTPLQARRGRAAYLGPRSVGHQDPGAASTALLFRALADAATGTEVAR</sequence>
<comment type="caution">
    <text evidence="4">The sequence shown here is derived from an EMBL/GenBank/DDBJ whole genome shotgun (WGS) entry which is preliminary data.</text>
</comment>
<accession>A0A4R4SIT6</accession>